<dbReference type="GO" id="GO:0009097">
    <property type="term" value="P:isoleucine biosynthetic process"/>
    <property type="evidence" value="ECO:0007669"/>
    <property type="project" value="TreeGrafter"/>
</dbReference>
<feature type="domain" description="Thiamine pyrophosphate enzyme central" evidence="4">
    <location>
        <begin position="223"/>
        <end position="350"/>
    </location>
</feature>
<dbReference type="AlphaFoldDB" id="A0A2S9YSC3"/>
<dbReference type="PANTHER" id="PTHR18968">
    <property type="entry name" value="THIAMINE PYROPHOSPHATE ENZYMES"/>
    <property type="match status" value="1"/>
</dbReference>
<comment type="caution">
    <text evidence="7">The sequence shown here is derived from an EMBL/GenBank/DDBJ whole genome shotgun (WGS) entry which is preliminary data.</text>
</comment>
<dbReference type="Pfam" id="PF00205">
    <property type="entry name" value="TPP_enzyme_M"/>
    <property type="match status" value="1"/>
</dbReference>
<name>A0A2S9YSC3_9BACT</name>
<dbReference type="PANTHER" id="PTHR18968:SF13">
    <property type="entry name" value="ACETOLACTATE SYNTHASE CATALYTIC SUBUNIT, MITOCHONDRIAL"/>
    <property type="match status" value="1"/>
</dbReference>
<dbReference type="RefSeq" id="WP_106089311.1">
    <property type="nucleotide sequence ID" value="NZ_PVNL01000046.1"/>
</dbReference>
<evidence type="ECO:0000256" key="3">
    <source>
        <dbReference type="RuleBase" id="RU362132"/>
    </source>
</evidence>
<dbReference type="SUPFAM" id="SSF52467">
    <property type="entry name" value="DHS-like NAD/FAD-binding domain"/>
    <property type="match status" value="1"/>
</dbReference>
<feature type="domain" description="Thiamine pyrophosphate enzyme N-terminal TPP-binding" evidence="6">
    <location>
        <begin position="21"/>
        <end position="129"/>
    </location>
</feature>
<sequence>MSINSSHKFVPRAVPAQRETRVADQIAEVLLRHRIDRVFGIPGGTISPVFDALYGAGIEMVTCQHETMAVYAAAGYARATGSPGVVAVTSGPGALNALTGLASAGRDELPVMVLSGESDMGNFGRSPLQDGSASGLDLMTMVRPLTKFAELALRPERAPTVVDQGLSVISQQPHGAAFVSLPVNLTHSSVLPSRMPALISRGLEPDLATCRQIANMLGGTADSATRPAIMLGIGAKRAGVGQLVLEIAETLRIPVFTDIEGKGVFPESHPLSLGVFGVGNRGNAHAYMSEPVDLLLTIGCRFDDTTTAGYAEVLRPEYGQMIQLDHDPHRMGRSYAPDLAMCADLGRTLQLIQELLPTPTPQLILQRDRGARMFRPRPEPPATFDSKAPHDPRIIAPALKEVIGPDAAYCCDIGNHMLFTAQNLAVERPDAFWVSLGLGGMGSGIGTAIGMQLAYGHLSQVVCVCGDGSMMMCGNELATCARYGIPLIVIVFNDRHLGMVDQGFRSLYGRSPNFQNPDIDFSSYGRSLGLNAERLNDLADLRGIIEQYQGKPLLIDVPIDPNISTSNPRVDILSSGHD</sequence>
<evidence type="ECO:0000313" key="7">
    <source>
        <dbReference type="EMBL" id="PRQ08001.1"/>
    </source>
</evidence>
<accession>A0A2S9YSC3</accession>
<dbReference type="InterPro" id="IPR029061">
    <property type="entry name" value="THDP-binding"/>
</dbReference>
<reference evidence="7 8" key="1">
    <citation type="submission" date="2018-03" db="EMBL/GenBank/DDBJ databases">
        <title>Draft Genome Sequences of the Obligatory Marine Myxobacteria Enhygromyxa salina SWB007.</title>
        <authorList>
            <person name="Poehlein A."/>
            <person name="Moghaddam J.A."/>
            <person name="Harms H."/>
            <person name="Alanjari M."/>
            <person name="Koenig G.M."/>
            <person name="Daniel R."/>
            <person name="Schaeberle T.F."/>
        </authorList>
    </citation>
    <scope>NUCLEOTIDE SEQUENCE [LARGE SCALE GENOMIC DNA]</scope>
    <source>
        <strain evidence="7 8">SWB007</strain>
    </source>
</reference>
<evidence type="ECO:0000259" key="5">
    <source>
        <dbReference type="Pfam" id="PF02775"/>
    </source>
</evidence>
<dbReference type="InterPro" id="IPR011766">
    <property type="entry name" value="TPP_enzyme_TPP-bd"/>
</dbReference>
<feature type="domain" description="Thiamine pyrophosphate enzyme TPP-binding" evidence="5">
    <location>
        <begin position="412"/>
        <end position="557"/>
    </location>
</feature>
<dbReference type="InterPro" id="IPR012000">
    <property type="entry name" value="Thiamin_PyroP_enz_cen_dom"/>
</dbReference>
<evidence type="ECO:0000313" key="8">
    <source>
        <dbReference type="Proteomes" id="UP000238823"/>
    </source>
</evidence>
<dbReference type="Proteomes" id="UP000238823">
    <property type="component" value="Unassembled WGS sequence"/>
</dbReference>
<dbReference type="GO" id="GO:0003984">
    <property type="term" value="F:acetolactate synthase activity"/>
    <property type="evidence" value="ECO:0007669"/>
    <property type="project" value="UniProtKB-EC"/>
</dbReference>
<dbReference type="EC" id="2.2.1.6" evidence="7"/>
<dbReference type="EMBL" id="PVNL01000046">
    <property type="protein sequence ID" value="PRQ08001.1"/>
    <property type="molecule type" value="Genomic_DNA"/>
</dbReference>
<organism evidence="7 8">
    <name type="scientific">Enhygromyxa salina</name>
    <dbReference type="NCBI Taxonomy" id="215803"/>
    <lineage>
        <taxon>Bacteria</taxon>
        <taxon>Pseudomonadati</taxon>
        <taxon>Myxococcota</taxon>
        <taxon>Polyangia</taxon>
        <taxon>Nannocystales</taxon>
        <taxon>Nannocystaceae</taxon>
        <taxon>Enhygromyxa</taxon>
    </lineage>
</organism>
<dbReference type="GO" id="GO:0005948">
    <property type="term" value="C:acetolactate synthase complex"/>
    <property type="evidence" value="ECO:0007669"/>
    <property type="project" value="TreeGrafter"/>
</dbReference>
<dbReference type="Gene3D" id="3.40.50.1220">
    <property type="entry name" value="TPP-binding domain"/>
    <property type="match status" value="1"/>
</dbReference>
<dbReference type="InterPro" id="IPR029035">
    <property type="entry name" value="DHS-like_NAD/FAD-binding_dom"/>
</dbReference>
<dbReference type="InterPro" id="IPR012001">
    <property type="entry name" value="Thiamin_PyroP_enz_TPP-bd_dom"/>
</dbReference>
<evidence type="ECO:0000259" key="4">
    <source>
        <dbReference type="Pfam" id="PF00205"/>
    </source>
</evidence>
<dbReference type="GO" id="GO:0009099">
    <property type="term" value="P:L-valine biosynthetic process"/>
    <property type="evidence" value="ECO:0007669"/>
    <property type="project" value="TreeGrafter"/>
</dbReference>
<comment type="similarity">
    <text evidence="1 3">Belongs to the TPP enzyme family.</text>
</comment>
<dbReference type="SUPFAM" id="SSF52518">
    <property type="entry name" value="Thiamin diphosphate-binding fold (THDP-binding)"/>
    <property type="match status" value="2"/>
</dbReference>
<proteinExistence type="inferred from homology"/>
<protein>
    <submittedName>
        <fullName evidence="7">Acetolactate synthase isozyme 3 large subunit</fullName>
        <ecNumber evidence="7">2.2.1.6</ecNumber>
    </submittedName>
</protein>
<dbReference type="GO" id="GO:0000287">
    <property type="term" value="F:magnesium ion binding"/>
    <property type="evidence" value="ECO:0007669"/>
    <property type="project" value="InterPro"/>
</dbReference>
<dbReference type="Pfam" id="PF02776">
    <property type="entry name" value="TPP_enzyme_N"/>
    <property type="match status" value="1"/>
</dbReference>
<dbReference type="Gene3D" id="3.40.50.970">
    <property type="match status" value="2"/>
</dbReference>
<dbReference type="Pfam" id="PF02775">
    <property type="entry name" value="TPP_enzyme_C"/>
    <property type="match status" value="1"/>
</dbReference>
<keyword evidence="7" id="KW-0808">Transferase</keyword>
<dbReference type="CDD" id="cd07035">
    <property type="entry name" value="TPP_PYR_POX_like"/>
    <property type="match status" value="1"/>
</dbReference>
<dbReference type="GO" id="GO:0050660">
    <property type="term" value="F:flavin adenine dinucleotide binding"/>
    <property type="evidence" value="ECO:0007669"/>
    <property type="project" value="TreeGrafter"/>
</dbReference>
<evidence type="ECO:0000256" key="1">
    <source>
        <dbReference type="ARBA" id="ARBA00007812"/>
    </source>
</evidence>
<dbReference type="GO" id="GO:0030976">
    <property type="term" value="F:thiamine pyrophosphate binding"/>
    <property type="evidence" value="ECO:0007669"/>
    <property type="project" value="InterPro"/>
</dbReference>
<evidence type="ECO:0000256" key="2">
    <source>
        <dbReference type="ARBA" id="ARBA00023052"/>
    </source>
</evidence>
<dbReference type="InterPro" id="IPR045229">
    <property type="entry name" value="TPP_enz"/>
</dbReference>
<dbReference type="FunFam" id="3.40.50.970:FF:000007">
    <property type="entry name" value="Acetolactate synthase"/>
    <property type="match status" value="1"/>
</dbReference>
<evidence type="ECO:0000259" key="6">
    <source>
        <dbReference type="Pfam" id="PF02776"/>
    </source>
</evidence>
<keyword evidence="2 3" id="KW-0786">Thiamine pyrophosphate</keyword>
<gene>
    <name evidence="7" type="primary">ilvI</name>
    <name evidence="7" type="ORF">ENSA7_22850</name>
</gene>
<dbReference type="OrthoDB" id="2254214at2"/>